<dbReference type="AlphaFoldDB" id="A0A9D9D8F4"/>
<dbReference type="Gene3D" id="1.10.8.1180">
    <property type="match status" value="1"/>
</dbReference>
<dbReference type="Pfam" id="PF17948">
    <property type="entry name" value="DnaT"/>
    <property type="match status" value="1"/>
</dbReference>
<gene>
    <name evidence="3" type="ORF">IAB19_01570</name>
</gene>
<dbReference type="InterPro" id="IPR040480">
    <property type="entry name" value="DnaT_DNA_bind"/>
</dbReference>
<organism evidence="3 4">
    <name type="scientific">Candidatus Avisuccinivibrio stercorigallinarum</name>
    <dbReference type="NCBI Taxonomy" id="2840704"/>
    <lineage>
        <taxon>Bacteria</taxon>
        <taxon>Pseudomonadati</taxon>
        <taxon>Pseudomonadota</taxon>
        <taxon>Gammaproteobacteria</taxon>
        <taxon>Aeromonadales</taxon>
        <taxon>Succinivibrionaceae</taxon>
        <taxon>Succinivibrionaceae incertae sedis</taxon>
        <taxon>Candidatus Avisuccinivibrio</taxon>
    </lineage>
</organism>
<dbReference type="Proteomes" id="UP000823631">
    <property type="component" value="Unassembled WGS sequence"/>
</dbReference>
<dbReference type="EMBL" id="JADINH010000026">
    <property type="protein sequence ID" value="MBO8415054.1"/>
    <property type="molecule type" value="Genomic_DNA"/>
</dbReference>
<evidence type="ECO:0000259" key="2">
    <source>
        <dbReference type="Pfam" id="PF17948"/>
    </source>
</evidence>
<comment type="caution">
    <text evidence="3">The sequence shown here is derived from an EMBL/GenBank/DDBJ whole genome shotgun (WGS) entry which is preliminary data.</text>
</comment>
<protein>
    <recommendedName>
        <fullName evidence="2">DnaT DNA-binding domain-containing protein</fullName>
    </recommendedName>
</protein>
<proteinExistence type="predicted"/>
<evidence type="ECO:0000313" key="3">
    <source>
        <dbReference type="EMBL" id="MBO8415054.1"/>
    </source>
</evidence>
<feature type="domain" description="DnaT DNA-binding" evidence="2">
    <location>
        <begin position="106"/>
        <end position="171"/>
    </location>
</feature>
<evidence type="ECO:0000313" key="4">
    <source>
        <dbReference type="Proteomes" id="UP000823631"/>
    </source>
</evidence>
<reference evidence="3" key="2">
    <citation type="journal article" date="2021" name="PeerJ">
        <title>Extensive microbial diversity within the chicken gut microbiome revealed by metagenomics and culture.</title>
        <authorList>
            <person name="Gilroy R."/>
            <person name="Ravi A."/>
            <person name="Getino M."/>
            <person name="Pursley I."/>
            <person name="Horton D.L."/>
            <person name="Alikhan N.F."/>
            <person name="Baker D."/>
            <person name="Gharbi K."/>
            <person name="Hall N."/>
            <person name="Watson M."/>
            <person name="Adriaenssens E.M."/>
            <person name="Foster-Nyarko E."/>
            <person name="Jarju S."/>
            <person name="Secka A."/>
            <person name="Antonio M."/>
            <person name="Oren A."/>
            <person name="Chaudhuri R.R."/>
            <person name="La Ragione R."/>
            <person name="Hildebrand F."/>
            <person name="Pallen M.J."/>
        </authorList>
    </citation>
    <scope>NUCLEOTIDE SEQUENCE</scope>
    <source>
        <strain evidence="3">17213</strain>
    </source>
</reference>
<sequence>MNNVEFEKLQDAALSHQARSLYLFYLRPLAEKGIYQAPLSEISHVMNNNSPVCPFAATPEICQALMNELFAAGLLAPPTEREARMGAQYRLPYFETQNFSLPEMPFMMHEAWRPGPAFVQSALLSGLDGADFAENELKSFIAYWSCKPERRNQSAWERTFAQRLKRSREARVRRSAAQQADSIRQSAEQVSAFGQNAETASGIAEGYTPK</sequence>
<accession>A0A9D9D8F4</accession>
<feature type="compositionally biased region" description="Polar residues" evidence="1">
    <location>
        <begin position="181"/>
        <end position="199"/>
    </location>
</feature>
<name>A0A9D9D8F4_9GAMM</name>
<reference evidence="3" key="1">
    <citation type="submission" date="2020-10" db="EMBL/GenBank/DDBJ databases">
        <authorList>
            <person name="Gilroy R."/>
        </authorList>
    </citation>
    <scope>NUCLEOTIDE SEQUENCE</scope>
    <source>
        <strain evidence="3">17213</strain>
    </source>
</reference>
<evidence type="ECO:0000256" key="1">
    <source>
        <dbReference type="SAM" id="MobiDB-lite"/>
    </source>
</evidence>
<feature type="region of interest" description="Disordered" evidence="1">
    <location>
        <begin position="171"/>
        <end position="210"/>
    </location>
</feature>